<dbReference type="AlphaFoldDB" id="R4IUB3"/>
<name>R4IUB3_VICFA</name>
<dbReference type="EMBL" id="KC189947">
    <property type="protein sequence ID" value="AGC78936.1"/>
    <property type="molecule type" value="Genomic_DNA"/>
</dbReference>
<sequence length="116" mass="12854">MTNRVRHLAKSARKRNVVLVEALFPLLVLGARDVRGVRAFRTTTGLVVLGRIPLLNIRDRGGLSYQKGCKKRTRLPISFDVPPARFDLLFDNKKAASLSALIKEKAQSATNSVQVT</sequence>
<proteinExistence type="predicted"/>
<accession>R4IUB3</accession>
<dbReference type="EMBL" id="KC189947">
    <property type="protein sequence ID" value="AGC79021.1"/>
    <property type="molecule type" value="Genomic_DNA"/>
</dbReference>
<dbReference type="EMBL" id="KC189947">
    <property type="protein sequence ID" value="AGC78907.1"/>
    <property type="molecule type" value="Genomic_DNA"/>
</dbReference>
<organism evidence="1">
    <name type="scientific">Vicia faba</name>
    <name type="common">Broad bean</name>
    <name type="synonym">Faba vulgaris</name>
    <dbReference type="NCBI Taxonomy" id="3906"/>
    <lineage>
        <taxon>Eukaryota</taxon>
        <taxon>Viridiplantae</taxon>
        <taxon>Streptophyta</taxon>
        <taxon>Embryophyta</taxon>
        <taxon>Tracheophyta</taxon>
        <taxon>Spermatophyta</taxon>
        <taxon>Magnoliopsida</taxon>
        <taxon>eudicotyledons</taxon>
        <taxon>Gunneridae</taxon>
        <taxon>Pentapetalae</taxon>
        <taxon>rosids</taxon>
        <taxon>fabids</taxon>
        <taxon>Fabales</taxon>
        <taxon>Fabaceae</taxon>
        <taxon>Papilionoideae</taxon>
        <taxon>50 kb inversion clade</taxon>
        <taxon>NPAAA clade</taxon>
        <taxon>Hologalegina</taxon>
        <taxon>IRL clade</taxon>
        <taxon>Fabeae</taxon>
        <taxon>Vicia</taxon>
    </lineage>
</organism>
<evidence type="ECO:0000313" key="1">
    <source>
        <dbReference type="EMBL" id="AGC78936.1"/>
    </source>
</evidence>
<keyword evidence="1" id="KW-0496">Mitochondrion</keyword>
<geneLocation type="mitochondrion" evidence="1"/>
<reference evidence="1" key="1">
    <citation type="journal article" date="2013" name="Front. Plant Sci.">
        <title>Mitochondrial Genome Sequence of the Legume Vicia faba.</title>
        <authorList>
            <person name="Negruk V."/>
        </authorList>
    </citation>
    <scope>NUCLEOTIDE SEQUENCE</scope>
</reference>
<protein>
    <submittedName>
        <fullName evidence="1">Uncharacterized protein</fullName>
    </submittedName>
</protein>